<feature type="transmembrane region" description="Helical" evidence="1">
    <location>
        <begin position="10"/>
        <end position="28"/>
    </location>
</feature>
<organism evidence="2 3">
    <name type="scientific">Methylomonas defluvii</name>
    <dbReference type="NCBI Taxonomy" id="3045149"/>
    <lineage>
        <taxon>Bacteria</taxon>
        <taxon>Pseudomonadati</taxon>
        <taxon>Pseudomonadota</taxon>
        <taxon>Gammaproteobacteria</taxon>
        <taxon>Methylococcales</taxon>
        <taxon>Methylococcaceae</taxon>
        <taxon>Methylomonas</taxon>
    </lineage>
</organism>
<evidence type="ECO:0000256" key="1">
    <source>
        <dbReference type="SAM" id="Phobius"/>
    </source>
</evidence>
<keyword evidence="3" id="KW-1185">Reference proteome</keyword>
<accession>A0ABU4UIG0</accession>
<feature type="transmembrane region" description="Helical" evidence="1">
    <location>
        <begin position="66"/>
        <end position="87"/>
    </location>
</feature>
<keyword evidence="1" id="KW-0812">Transmembrane</keyword>
<evidence type="ECO:0000313" key="3">
    <source>
        <dbReference type="Proteomes" id="UP001284537"/>
    </source>
</evidence>
<dbReference type="EMBL" id="JAXARY010000013">
    <property type="protein sequence ID" value="MDX8128504.1"/>
    <property type="molecule type" value="Genomic_DNA"/>
</dbReference>
<keyword evidence="1" id="KW-1133">Transmembrane helix</keyword>
<comment type="caution">
    <text evidence="2">The sequence shown here is derived from an EMBL/GenBank/DDBJ whole genome shotgun (WGS) entry which is preliminary data.</text>
</comment>
<sequence length="119" mass="12784">MKLLAEPSRFIPFLGIIALIAVGIHTSFECTSRDPAGSAIKWMIVYVSPLLLVALAVAVGKIKSAALFSAYFAISVGGYIEYGYYLSGGPSQILILVISLVAYWISGFIALFSFDESKP</sequence>
<evidence type="ECO:0000313" key="2">
    <source>
        <dbReference type="EMBL" id="MDX8128504.1"/>
    </source>
</evidence>
<name>A0ABU4UIG0_9GAMM</name>
<evidence type="ECO:0008006" key="4">
    <source>
        <dbReference type="Google" id="ProtNLM"/>
    </source>
</evidence>
<keyword evidence="1" id="KW-0472">Membrane</keyword>
<proteinExistence type="predicted"/>
<dbReference type="Proteomes" id="UP001284537">
    <property type="component" value="Unassembled WGS sequence"/>
</dbReference>
<feature type="transmembrane region" description="Helical" evidence="1">
    <location>
        <begin position="93"/>
        <end position="114"/>
    </location>
</feature>
<dbReference type="RefSeq" id="WP_171694377.1">
    <property type="nucleotide sequence ID" value="NZ_JAXARY010000013.1"/>
</dbReference>
<protein>
    <recommendedName>
        <fullName evidence="4">Membrane protein DUF2069</fullName>
    </recommendedName>
</protein>
<gene>
    <name evidence="2" type="ORF">QLH52_14520</name>
</gene>
<feature type="transmembrane region" description="Helical" evidence="1">
    <location>
        <begin position="40"/>
        <end position="59"/>
    </location>
</feature>
<reference evidence="2 3" key="1">
    <citation type="submission" date="2023-11" db="EMBL/GenBank/DDBJ databases">
        <authorList>
            <person name="Ouyang M.-Y."/>
        </authorList>
    </citation>
    <scope>NUCLEOTIDE SEQUENCE [LARGE SCALE GENOMIC DNA]</scope>
    <source>
        <strain evidence="2 3">OY6</strain>
    </source>
</reference>